<dbReference type="EMBL" id="CP048649">
    <property type="protein sequence ID" value="QIB68342.1"/>
    <property type="molecule type" value="Genomic_DNA"/>
</dbReference>
<gene>
    <name evidence="1" type="ORF">Ami103574_02995</name>
</gene>
<evidence type="ECO:0000313" key="2">
    <source>
        <dbReference type="Proteomes" id="UP000466848"/>
    </source>
</evidence>
<dbReference type="AlphaFoldDB" id="A0A858BSJ9"/>
<dbReference type="KEGG" id="abut:Ami103574_02995"/>
<dbReference type="RefSeq" id="WP_163065212.1">
    <property type="nucleotide sequence ID" value="NZ_CP048649.1"/>
</dbReference>
<evidence type="ECO:0000313" key="1">
    <source>
        <dbReference type="EMBL" id="QIB68342.1"/>
    </source>
</evidence>
<proteinExistence type="predicted"/>
<sequence length="51" mass="5294">MAGQSTTDCFMDGHFSLDIFDAIVFTNSSDLSADGLGVSSEAAFPSSELNS</sequence>
<organism evidence="1 2">
    <name type="scientific">Aminipila butyrica</name>
    <dbReference type="NCBI Taxonomy" id="433296"/>
    <lineage>
        <taxon>Bacteria</taxon>
        <taxon>Bacillati</taxon>
        <taxon>Bacillota</taxon>
        <taxon>Clostridia</taxon>
        <taxon>Peptostreptococcales</taxon>
        <taxon>Anaerovoracaceae</taxon>
        <taxon>Aminipila</taxon>
    </lineage>
</organism>
<accession>A0A858BSJ9</accession>
<keyword evidence="2" id="KW-1185">Reference proteome</keyword>
<protein>
    <submittedName>
        <fullName evidence="1">Uncharacterized protein</fullName>
    </submittedName>
</protein>
<dbReference type="Proteomes" id="UP000466848">
    <property type="component" value="Chromosome"/>
</dbReference>
<name>A0A858BSJ9_9FIRM</name>
<reference evidence="1 2" key="1">
    <citation type="submission" date="2020-02" db="EMBL/GenBank/DDBJ databases">
        <authorList>
            <person name="Kim Y.B."/>
            <person name="Roh S.W."/>
        </authorList>
    </citation>
    <scope>NUCLEOTIDE SEQUENCE [LARGE SCALE GENOMIC DNA]</scope>
    <source>
        <strain evidence="1 2">DSM 103574</strain>
    </source>
</reference>